<dbReference type="EMBL" id="JAEUBE010000158">
    <property type="protein sequence ID" value="KAH3668616.1"/>
    <property type="molecule type" value="Genomic_DNA"/>
</dbReference>
<keyword evidence="2" id="KW-0833">Ubl conjugation pathway</keyword>
<dbReference type="Pfam" id="PF03152">
    <property type="entry name" value="UFD1_N1"/>
    <property type="match status" value="1"/>
</dbReference>
<dbReference type="InterPro" id="IPR042299">
    <property type="entry name" value="Ufd1-like_Nn"/>
</dbReference>
<evidence type="ECO:0000256" key="1">
    <source>
        <dbReference type="ARBA" id="ARBA00006043"/>
    </source>
</evidence>
<evidence type="ECO:0000259" key="3">
    <source>
        <dbReference type="Pfam" id="PF03152"/>
    </source>
</evidence>
<feature type="domain" description="TRAFD1/XAF1 zinc finger" evidence="5">
    <location>
        <begin position="401"/>
        <end position="430"/>
    </location>
</feature>
<evidence type="ECO:0008006" key="9">
    <source>
        <dbReference type="Google" id="ProtNLM"/>
    </source>
</evidence>
<dbReference type="Gene3D" id="3.10.330.10">
    <property type="match status" value="1"/>
</dbReference>
<keyword evidence="8" id="KW-1185">Reference proteome</keyword>
<evidence type="ECO:0000259" key="5">
    <source>
        <dbReference type="Pfam" id="PF21366"/>
    </source>
</evidence>
<dbReference type="Gene3D" id="2.40.40.50">
    <property type="entry name" value="Ubiquitin fusion degradation protein UFD1, N-terminal domain"/>
    <property type="match status" value="1"/>
</dbReference>
<organism evidence="7 8">
    <name type="scientific">Ogataea philodendri</name>
    <dbReference type="NCBI Taxonomy" id="1378263"/>
    <lineage>
        <taxon>Eukaryota</taxon>
        <taxon>Fungi</taxon>
        <taxon>Dikarya</taxon>
        <taxon>Ascomycota</taxon>
        <taxon>Saccharomycotina</taxon>
        <taxon>Pichiomycetes</taxon>
        <taxon>Pichiales</taxon>
        <taxon>Pichiaceae</taxon>
        <taxon>Ogataea</taxon>
    </lineage>
</organism>
<dbReference type="InterPro" id="IPR055418">
    <property type="entry name" value="UFD1_N2"/>
</dbReference>
<dbReference type="InterPro" id="IPR042556">
    <property type="entry name" value="AZUL_sf"/>
</dbReference>
<dbReference type="Gene3D" id="6.10.130.10">
    <property type="entry name" value="Ubiquitin-protein ligase E3A, N-terminal zinc-binding domain (AZUL)"/>
    <property type="match status" value="1"/>
</dbReference>
<dbReference type="GO" id="GO:0006511">
    <property type="term" value="P:ubiquitin-dependent protein catabolic process"/>
    <property type="evidence" value="ECO:0007669"/>
    <property type="project" value="InterPro"/>
</dbReference>
<accession>A0A9P8T844</accession>
<dbReference type="RefSeq" id="XP_046063030.1">
    <property type="nucleotide sequence ID" value="XM_046203233.1"/>
</dbReference>
<dbReference type="PANTHER" id="PTHR12555">
    <property type="entry name" value="UBIQUITIN FUSION DEGRADATON PROTEIN 1"/>
    <property type="match status" value="1"/>
</dbReference>
<proteinExistence type="inferred from homology"/>
<dbReference type="InterPro" id="IPR032353">
    <property type="entry name" value="AZUL"/>
</dbReference>
<dbReference type="InterPro" id="IPR004854">
    <property type="entry name" value="Ufd1-like"/>
</dbReference>
<dbReference type="Pfam" id="PF16558">
    <property type="entry name" value="AZUL"/>
    <property type="match status" value="1"/>
</dbReference>
<feature type="domain" description="Ubiquitin fusion degradation protein UFD1 N-terminal subdomain 2" evidence="6">
    <location>
        <begin position="99"/>
        <end position="167"/>
    </location>
</feature>
<dbReference type="PANTHER" id="PTHR12555:SF15">
    <property type="entry name" value="FUSION DEGRADATION PROTEIN (UFD1), PUTATIVE (AFU_ORTHOLOGUE AFUA_4G04640)-RELATED"/>
    <property type="match status" value="1"/>
</dbReference>
<feature type="domain" description="Ubiquitin fusion degradation protein UFD1 N-terminal subdomain 1" evidence="3">
    <location>
        <begin position="12"/>
        <end position="92"/>
    </location>
</feature>
<reference evidence="7" key="2">
    <citation type="submission" date="2021-01" db="EMBL/GenBank/DDBJ databases">
        <authorList>
            <person name="Schikora-Tamarit M.A."/>
        </authorList>
    </citation>
    <scope>NUCLEOTIDE SEQUENCE</scope>
    <source>
        <strain evidence="7">CBS6075</strain>
    </source>
</reference>
<dbReference type="GO" id="GO:0034098">
    <property type="term" value="C:VCP-NPL4-UFD1 AAA ATPase complex"/>
    <property type="evidence" value="ECO:0007669"/>
    <property type="project" value="TreeGrafter"/>
</dbReference>
<dbReference type="Proteomes" id="UP000769157">
    <property type="component" value="Unassembled WGS sequence"/>
</dbReference>
<evidence type="ECO:0000259" key="6">
    <source>
        <dbReference type="Pfam" id="PF24842"/>
    </source>
</evidence>
<dbReference type="GeneID" id="70234337"/>
<reference evidence="7" key="1">
    <citation type="journal article" date="2021" name="Open Biol.">
        <title>Shared evolutionary footprints suggest mitochondrial oxidative damage underlies multiple complex I losses in fungi.</title>
        <authorList>
            <person name="Schikora-Tamarit M.A."/>
            <person name="Marcet-Houben M."/>
            <person name="Nosek J."/>
            <person name="Gabaldon T."/>
        </authorList>
    </citation>
    <scope>NUCLEOTIDE SEQUENCE</scope>
    <source>
        <strain evidence="7">CBS6075</strain>
    </source>
</reference>
<evidence type="ECO:0000256" key="2">
    <source>
        <dbReference type="ARBA" id="ARBA00022786"/>
    </source>
</evidence>
<evidence type="ECO:0000313" key="7">
    <source>
        <dbReference type="EMBL" id="KAH3668616.1"/>
    </source>
</evidence>
<dbReference type="AlphaFoldDB" id="A0A9P8T844"/>
<dbReference type="GO" id="GO:0036503">
    <property type="term" value="P:ERAD pathway"/>
    <property type="evidence" value="ECO:0007669"/>
    <property type="project" value="TreeGrafter"/>
</dbReference>
<gene>
    <name evidence="7" type="ORF">OGAPHI_002370</name>
</gene>
<evidence type="ECO:0000259" key="4">
    <source>
        <dbReference type="Pfam" id="PF16558"/>
    </source>
</evidence>
<comment type="caution">
    <text evidence="7">The sequence shown here is derived from an EMBL/GenBank/DDBJ whole genome shotgun (WGS) entry which is preliminary data.</text>
</comment>
<name>A0A9P8T844_9ASCO</name>
<dbReference type="InterPro" id="IPR049439">
    <property type="entry name" value="TRAFD1-XIAF1_Znf"/>
</dbReference>
<dbReference type="OrthoDB" id="193703at2759"/>
<feature type="domain" description="Ubiquitin-protein ligase E3A N-terminal zinc-binding" evidence="4">
    <location>
        <begin position="491"/>
        <end position="519"/>
    </location>
</feature>
<dbReference type="GO" id="GO:0031593">
    <property type="term" value="F:polyubiquitin modification-dependent protein binding"/>
    <property type="evidence" value="ECO:0007669"/>
    <property type="project" value="TreeGrafter"/>
</dbReference>
<dbReference type="Pfam" id="PF21366">
    <property type="entry name" value="TRAFD1-XIAF1_ZnF"/>
    <property type="match status" value="1"/>
</dbReference>
<dbReference type="Pfam" id="PF23580">
    <property type="entry name" value="Znf_XAF1_N"/>
    <property type="match status" value="1"/>
</dbReference>
<comment type="similarity">
    <text evidence="1">Belongs to the UFD1 family.</text>
</comment>
<dbReference type="Pfam" id="PF24842">
    <property type="entry name" value="UFD1_N2"/>
    <property type="match status" value="1"/>
</dbReference>
<dbReference type="InterPro" id="IPR055417">
    <property type="entry name" value="UFD1_N1"/>
</dbReference>
<protein>
    <recommendedName>
        <fullName evidence="9">Ubiquitin-protein ligase E3A N-terminal zinc-binding domain-containing protein</fullName>
    </recommendedName>
</protein>
<sequence>MFEFNRVQQSSAIPAYSDKIDLPESVLSELVSQRESLPHPMVFKIATASQICYAGVREFSAPEGTVLVSGSLFSTLQIDLSPTVQLELVELPKGTDLSIKPLKLYHEISDWKWFLEAKLTKYYCTLTRGQLLKLEDDFGSFELLVETLEPAQTVCIIDTDINLDVVPLNDAMAHQLAEKHEPDVLTMGNSVQIDGLLKIDPQSNESFVLEADTDFVVSNMANVSETNFIWHTLNGNNKLVIKNTYPYFDSPLYLLPFGSTLVTMSPLEAEQLKTPSSNVCSNCGAPVAAASKLMHENFCFRNNVKCPHGCGEVFLRKIPESHWHCCNAYGDDQSSFDRHRKYYHSPVTVNCTKCSYQVSEKLVDHCTHSATTCPYALHECKFCHLIVPRQEASTDALISGLSQHELECGSKTTQCPRCQRSVRLRDLESHMKLHELNRVSKPTPLICSNVNCIREPSTSSNSLNLCDFCFGPLYSNVNDPSGQKLRSRIERRYILQLNTGCGNTWCKNKECKSSGMAAFQNFVDILKHVKQQLMESSQYYFCVDLATVKKTMLVDMLADEHQYDRAWICKSVQATDNVQNARNWLADHAVKLDEA</sequence>
<evidence type="ECO:0000313" key="8">
    <source>
        <dbReference type="Proteomes" id="UP000769157"/>
    </source>
</evidence>